<dbReference type="InterPro" id="IPR016163">
    <property type="entry name" value="Ald_DH_C"/>
</dbReference>
<evidence type="ECO:0000313" key="4">
    <source>
        <dbReference type="Proteomes" id="UP000095544"/>
    </source>
</evidence>
<dbReference type="STRING" id="39482.ERS852491_01725"/>
<protein>
    <submittedName>
        <fullName evidence="3">Succinate-semialdehyde dehydrogenase (Acetylating)</fullName>
        <ecNumber evidence="3">1.2.1.76</ecNumber>
    </submittedName>
</protein>
<dbReference type="InterPro" id="IPR016162">
    <property type="entry name" value="Ald_DH_N"/>
</dbReference>
<dbReference type="SUPFAM" id="SSF53720">
    <property type="entry name" value="ALDH-like"/>
    <property type="match status" value="1"/>
</dbReference>
<evidence type="ECO:0000313" key="3">
    <source>
        <dbReference type="EMBL" id="CUO27116.1"/>
    </source>
</evidence>
<dbReference type="Gene3D" id="3.40.309.10">
    <property type="entry name" value="Aldehyde Dehydrogenase, Chain A, domain 2"/>
    <property type="match status" value="1"/>
</dbReference>
<dbReference type="EC" id="1.2.1.76" evidence="3"/>
<organism evidence="3 4">
    <name type="scientific">Faecalicatena contorta</name>
    <dbReference type="NCBI Taxonomy" id="39482"/>
    <lineage>
        <taxon>Bacteria</taxon>
        <taxon>Bacillati</taxon>
        <taxon>Bacillota</taxon>
        <taxon>Clostridia</taxon>
        <taxon>Lachnospirales</taxon>
        <taxon>Lachnospiraceae</taxon>
        <taxon>Faecalicatena</taxon>
    </lineage>
</organism>
<dbReference type="Gene3D" id="3.40.605.10">
    <property type="entry name" value="Aldehyde Dehydrogenase, Chain A, domain 1"/>
    <property type="match status" value="1"/>
</dbReference>
<dbReference type="InterPro" id="IPR016161">
    <property type="entry name" value="Ald_DH/histidinol_DH"/>
</dbReference>
<feature type="domain" description="Aldehyde dehydrogenase" evidence="2">
    <location>
        <begin position="2"/>
        <end position="275"/>
    </location>
</feature>
<reference evidence="3 4" key="1">
    <citation type="submission" date="2015-09" db="EMBL/GenBank/DDBJ databases">
        <authorList>
            <consortium name="Pathogen Informatics"/>
        </authorList>
    </citation>
    <scope>NUCLEOTIDE SEQUENCE [LARGE SCALE GENOMIC DNA]</scope>
    <source>
        <strain evidence="3 4">2789STDY5834876</strain>
    </source>
</reference>
<evidence type="ECO:0000259" key="2">
    <source>
        <dbReference type="Pfam" id="PF00171"/>
    </source>
</evidence>
<dbReference type="AlphaFoldDB" id="A0A174DSM5"/>
<gene>
    <name evidence="3" type="primary">sucD_1</name>
    <name evidence="3" type="ORF">ERS852491_01725</name>
</gene>
<dbReference type="OrthoDB" id="9804734at2"/>
<keyword evidence="1 3" id="KW-0560">Oxidoreductase</keyword>
<evidence type="ECO:0000256" key="1">
    <source>
        <dbReference type="ARBA" id="ARBA00023002"/>
    </source>
</evidence>
<dbReference type="EMBL" id="CYZU01000013">
    <property type="protein sequence ID" value="CUO27116.1"/>
    <property type="molecule type" value="Genomic_DNA"/>
</dbReference>
<dbReference type="PANTHER" id="PTHR11699">
    <property type="entry name" value="ALDEHYDE DEHYDROGENASE-RELATED"/>
    <property type="match status" value="1"/>
</dbReference>
<dbReference type="Pfam" id="PF00171">
    <property type="entry name" value="Aldedh"/>
    <property type="match status" value="1"/>
</dbReference>
<dbReference type="RefSeq" id="WP_055152602.1">
    <property type="nucleotide sequence ID" value="NZ_CYZU01000013.1"/>
</dbReference>
<name>A0A174DSM5_9FIRM</name>
<proteinExistence type="predicted"/>
<dbReference type="GO" id="GO:0016620">
    <property type="term" value="F:oxidoreductase activity, acting on the aldehyde or oxo group of donors, NAD or NADP as acceptor"/>
    <property type="evidence" value="ECO:0007669"/>
    <property type="project" value="InterPro"/>
</dbReference>
<dbReference type="InterPro" id="IPR015590">
    <property type="entry name" value="Aldehyde_DH_dom"/>
</dbReference>
<sequence>MEISAATEEYIDQLVKKAREAQAVYASFDQEGLNRTARAAARCVYDNAEIFAKEAVEETGMGTVEGKILKQRAAMTTQWCYTKDKISTGVVGWEQGKLDVDCILKIAKPIGVIAAVQPVTNPTTCFGGNAMYALKSGNAIIICPHPRAKNVSNHCGQLMREAIVKAGAPADLVQVIEEPSIEMTAAAMAACDVVIATGGPGMVKAANSSGKPSLGVGQGNCQVVIDKGMQDYFDSLAEGAIENRIWDSGIPCTGEQTVIMPEEDAEAIVAAFVKHGAMVIKEEETVAKLRNLLFEEKGGSYRANPDYVGQSVQTIGKAIGLDVPAEVKSFFVEIHKYGKDELLCKEKMCPVTNYITYSGDWAEGVAIAKANLLNEGAGHSSDIYTLNKEHQRYAGLELPVCRLIVNNNNGIIGGEPYYTNGIIATTGLGCGYWQQNVLGENLTFEHLLNYTRLFYTVPGKESPTEAEIWKEI</sequence>
<accession>A0A174DSM5</accession>
<dbReference type="Proteomes" id="UP000095544">
    <property type="component" value="Unassembled WGS sequence"/>
</dbReference>